<evidence type="ECO:0000256" key="1">
    <source>
        <dbReference type="ARBA" id="ARBA00009792"/>
    </source>
</evidence>
<dbReference type="SMART" id="SM00872">
    <property type="entry name" value="Alpha-mann_mid"/>
    <property type="match status" value="1"/>
</dbReference>
<dbReference type="Pfam" id="PF07748">
    <property type="entry name" value="Glyco_hydro_38C"/>
    <property type="match status" value="1"/>
</dbReference>
<dbReference type="InterPro" id="IPR041147">
    <property type="entry name" value="GH38_C"/>
</dbReference>
<dbReference type="OrthoDB" id="9764050at2"/>
<dbReference type="InterPro" id="IPR037094">
    <property type="entry name" value="Glyco_hydro_38_cen_sf"/>
</dbReference>
<keyword evidence="3 6" id="KW-0378">Hydrolase</keyword>
<reference evidence="7" key="1">
    <citation type="submission" date="2016-11" db="EMBL/GenBank/DDBJ databases">
        <authorList>
            <person name="Varghese N."/>
            <person name="Submissions S."/>
        </authorList>
    </citation>
    <scope>NUCLEOTIDE SEQUENCE [LARGE SCALE GENOMIC DNA]</scope>
    <source>
        <strain evidence="7">CGMCC 1.6496</strain>
    </source>
</reference>
<dbReference type="Gene3D" id="2.70.98.30">
    <property type="entry name" value="Golgi alpha-mannosidase II, domain 4"/>
    <property type="match status" value="1"/>
</dbReference>
<dbReference type="GO" id="GO:0004559">
    <property type="term" value="F:alpha-mannosidase activity"/>
    <property type="evidence" value="ECO:0007669"/>
    <property type="project" value="InterPro"/>
</dbReference>
<dbReference type="GO" id="GO:0006013">
    <property type="term" value="P:mannose metabolic process"/>
    <property type="evidence" value="ECO:0007669"/>
    <property type="project" value="InterPro"/>
</dbReference>
<keyword evidence="2" id="KW-0479">Metal-binding</keyword>
<dbReference type="Pfam" id="PF09261">
    <property type="entry name" value="Alpha-mann_mid"/>
    <property type="match status" value="1"/>
</dbReference>
<dbReference type="SUPFAM" id="SSF88688">
    <property type="entry name" value="Families 57/38 glycoside transferase middle domain"/>
    <property type="match status" value="1"/>
</dbReference>
<accession>A0A1M5RH66</accession>
<proteinExistence type="inferred from homology"/>
<dbReference type="InterPro" id="IPR015341">
    <property type="entry name" value="Glyco_hydro_38_cen"/>
</dbReference>
<evidence type="ECO:0000256" key="3">
    <source>
        <dbReference type="ARBA" id="ARBA00022801"/>
    </source>
</evidence>
<protein>
    <submittedName>
        <fullName evidence="6">Mannosylglycerate hydrolase</fullName>
    </submittedName>
</protein>
<dbReference type="RefSeq" id="WP_073007000.1">
    <property type="nucleotide sequence ID" value="NZ_FQXD01000005.1"/>
</dbReference>
<dbReference type="AlphaFoldDB" id="A0A1M5RH66"/>
<dbReference type="Gene3D" id="3.20.110.10">
    <property type="entry name" value="Glycoside hydrolase 38, N terminal domain"/>
    <property type="match status" value="1"/>
</dbReference>
<dbReference type="PANTHER" id="PTHR46017">
    <property type="entry name" value="ALPHA-MANNOSIDASE 2C1"/>
    <property type="match status" value="1"/>
</dbReference>
<comment type="similarity">
    <text evidence="1">Belongs to the glycosyl hydrolase 38 family.</text>
</comment>
<dbReference type="InterPro" id="IPR011330">
    <property type="entry name" value="Glyco_hydro/deAcase_b/a-brl"/>
</dbReference>
<sequence length="882" mass="101007">MKTKIHVIAHTHWDYEWYFTSSESFIQLCYHVDEVIKALEDGVLDYYMLDGQMSIVEDYLEVHPDKQQTLQSLIAAGKLKVGPWYTQSDQMIIRGESLVRNLQLGIESGDALGGADRLGYIPDAFGQSIDMPKIFSQFAIDKAVFWRGLSSDQLNTREFYWQSEDGSNLLTYNIKDGYFVGVQLIEVDYAKPLLEQIKQNTTSSHIALPVGGDQRYVDFNLKERIAHYNEQLTDDHFIESNYDHLFAAMENEARTLPTVQGELLNAEVSKIHRSIYSSRYDHKYLNDKIERRLIFQIEPLMSLADQLGIPYKQALIDKIWKLTLRNHAHDSAGGCNSDKTNQAILQRFIEADQLSYSVVDYLTRKISESRKNVKNNQVTIFNTLPIIREQVITIALSLPVTSFSIYHGEQKLDYDIRNITKHSNAPIRKTIDPAPASYYYEIEIALPVKLQPLGYEVLDIVLEEDRLETVPASEKQEVTPNTIENEYYQVQVKNGSVHVLDKESNTLYPDFLLVEDAGDDGDNYDYSQPENDWKLQFKFDTASVSSNPGTWKSTLKLNGNFVVPKNQHEREQGTATALIPYTCTIGLEAHKQAVDIHLKINNQAMDHRMRLLINGGVNTEESIADTPFGTISRPVTDPNFKHWQEKGWKEEPTGIYPMLSFVQLHDQQKSVTAFTKGIKEYEIIGSKEKDIALTLFRAVGYLGKPDLKRRPGVASGNQFKYIETPDSQLLKSLTFKVSIRIGRTCHEACAFADYQKYAISIPYYQQQSLNQFTNTLKYFVMQPLPFQVPETYSLVDATNVKQVVFSSCKKARQSKGMILRFFNPTNQALEDGGELTCKENVRFWQFTTMEEKLDKSNQKSSQTIHLGSFKPKEVKTIYIEFK</sequence>
<dbReference type="InterPro" id="IPR011013">
    <property type="entry name" value="Gal_mutarotase_sf_dom"/>
</dbReference>
<dbReference type="InterPro" id="IPR011682">
    <property type="entry name" value="Glyco_hydro_38_C"/>
</dbReference>
<gene>
    <name evidence="6" type="ORF">SAMN05421807_105157</name>
</gene>
<dbReference type="InterPro" id="IPR028995">
    <property type="entry name" value="Glyco_hydro_57/38_cen_sf"/>
</dbReference>
<dbReference type="Gene3D" id="1.20.1270.50">
    <property type="entry name" value="Glycoside hydrolase family 38, central domain"/>
    <property type="match status" value="1"/>
</dbReference>
<dbReference type="GO" id="GO:0009313">
    <property type="term" value="P:oligosaccharide catabolic process"/>
    <property type="evidence" value="ECO:0007669"/>
    <property type="project" value="TreeGrafter"/>
</dbReference>
<dbReference type="PANTHER" id="PTHR46017:SF2">
    <property type="entry name" value="MANNOSYLGLYCERATE HYDROLASE"/>
    <property type="match status" value="1"/>
</dbReference>
<name>A0A1M5RH66_9BACI</name>
<dbReference type="GO" id="GO:0046872">
    <property type="term" value="F:metal ion binding"/>
    <property type="evidence" value="ECO:0007669"/>
    <property type="project" value="UniProtKB-KW"/>
</dbReference>
<dbReference type="EMBL" id="FQXD01000005">
    <property type="protein sequence ID" value="SHH25558.1"/>
    <property type="molecule type" value="Genomic_DNA"/>
</dbReference>
<evidence type="ECO:0000259" key="5">
    <source>
        <dbReference type="SMART" id="SM00872"/>
    </source>
</evidence>
<feature type="domain" description="Glycoside hydrolase family 38 central" evidence="5">
    <location>
        <begin position="270"/>
        <end position="348"/>
    </location>
</feature>
<evidence type="ECO:0000313" key="7">
    <source>
        <dbReference type="Proteomes" id="UP000184079"/>
    </source>
</evidence>
<evidence type="ECO:0000313" key="6">
    <source>
        <dbReference type="EMBL" id="SHH25558.1"/>
    </source>
</evidence>
<dbReference type="GO" id="GO:0030246">
    <property type="term" value="F:carbohydrate binding"/>
    <property type="evidence" value="ECO:0007669"/>
    <property type="project" value="InterPro"/>
</dbReference>
<keyword evidence="4" id="KW-0326">Glycosidase</keyword>
<evidence type="ECO:0000256" key="4">
    <source>
        <dbReference type="ARBA" id="ARBA00023295"/>
    </source>
</evidence>
<evidence type="ECO:0000256" key="2">
    <source>
        <dbReference type="ARBA" id="ARBA00022723"/>
    </source>
</evidence>
<dbReference type="Proteomes" id="UP000184079">
    <property type="component" value="Unassembled WGS sequence"/>
</dbReference>
<dbReference type="Pfam" id="PF17677">
    <property type="entry name" value="Glyco_hydro38C2"/>
    <property type="match status" value="1"/>
</dbReference>
<dbReference type="SUPFAM" id="SSF74650">
    <property type="entry name" value="Galactose mutarotase-like"/>
    <property type="match status" value="1"/>
</dbReference>
<organism evidence="6 7">
    <name type="scientific">Virgibacillus chiguensis</name>
    <dbReference type="NCBI Taxonomy" id="411959"/>
    <lineage>
        <taxon>Bacteria</taxon>
        <taxon>Bacillati</taxon>
        <taxon>Bacillota</taxon>
        <taxon>Bacilli</taxon>
        <taxon>Bacillales</taxon>
        <taxon>Bacillaceae</taxon>
        <taxon>Virgibacillus</taxon>
    </lineage>
</organism>
<dbReference type="InterPro" id="IPR000602">
    <property type="entry name" value="Glyco_hydro_38_N"/>
</dbReference>
<dbReference type="Pfam" id="PF01074">
    <property type="entry name" value="Glyco_hydro_38N"/>
    <property type="match status" value="1"/>
</dbReference>
<dbReference type="SUPFAM" id="SSF88713">
    <property type="entry name" value="Glycoside hydrolase/deacetylase"/>
    <property type="match status" value="1"/>
</dbReference>
<keyword evidence="7" id="KW-1185">Reference proteome</keyword>
<dbReference type="InterPro" id="IPR027291">
    <property type="entry name" value="Glyco_hydro_38_N_sf"/>
</dbReference>